<dbReference type="RefSeq" id="WP_085877224.1">
    <property type="nucleotide sequence ID" value="NZ_FWFZ01000001.1"/>
</dbReference>
<dbReference type="SMART" id="SM00116">
    <property type="entry name" value="CBS"/>
    <property type="match status" value="2"/>
</dbReference>
<gene>
    <name evidence="4" type="ORF">ROA7023_00304</name>
</gene>
<dbReference type="SUPFAM" id="SSF54631">
    <property type="entry name" value="CBS-domain pair"/>
    <property type="match status" value="1"/>
</dbReference>
<dbReference type="PROSITE" id="PS51371">
    <property type="entry name" value="CBS"/>
    <property type="match status" value="2"/>
</dbReference>
<dbReference type="PANTHER" id="PTHR43080:SF2">
    <property type="entry name" value="CBS DOMAIN-CONTAINING PROTEIN"/>
    <property type="match status" value="1"/>
</dbReference>
<reference evidence="4 5" key="1">
    <citation type="submission" date="2017-03" db="EMBL/GenBank/DDBJ databases">
        <authorList>
            <person name="Afonso C.L."/>
            <person name="Miller P.J."/>
            <person name="Scott M.A."/>
            <person name="Spackman E."/>
            <person name="Goraichik I."/>
            <person name="Dimitrov K.M."/>
            <person name="Suarez D.L."/>
            <person name="Swayne D.E."/>
        </authorList>
    </citation>
    <scope>NUCLEOTIDE SEQUENCE [LARGE SCALE GENOMIC DNA]</scope>
    <source>
        <strain evidence="4 5">CECT 7023</strain>
    </source>
</reference>
<sequence>MLVKQILASKETTGVLTLSPDISVSEAVTFLSDKRIGAIVISGDGTTPLGILSERDIVREMGRRGAACLEDDVSQMMTSDLKTCIGSDSANHVLETMTLGRFRHMPVMEGETMIGLISIGDVVKARLAELSMEKDALEGMIMGH</sequence>
<dbReference type="AlphaFoldDB" id="A0A1Y5RJX1"/>
<keyword evidence="5" id="KW-1185">Reference proteome</keyword>
<feature type="domain" description="CBS" evidence="3">
    <location>
        <begin position="11"/>
        <end position="68"/>
    </location>
</feature>
<dbReference type="EMBL" id="FWFZ01000001">
    <property type="protein sequence ID" value="SLN16564.1"/>
    <property type="molecule type" value="Genomic_DNA"/>
</dbReference>
<organism evidence="4 5">
    <name type="scientific">Roseisalinus antarcticus</name>
    <dbReference type="NCBI Taxonomy" id="254357"/>
    <lineage>
        <taxon>Bacteria</taxon>
        <taxon>Pseudomonadati</taxon>
        <taxon>Pseudomonadota</taxon>
        <taxon>Alphaproteobacteria</taxon>
        <taxon>Rhodobacterales</taxon>
        <taxon>Roseobacteraceae</taxon>
        <taxon>Roseisalinus</taxon>
    </lineage>
</organism>
<dbReference type="InterPro" id="IPR051257">
    <property type="entry name" value="Diverse_CBS-Domain"/>
</dbReference>
<keyword evidence="1 2" id="KW-0129">CBS domain</keyword>
<dbReference type="CDD" id="cd04623">
    <property type="entry name" value="CBS_pair_bac_euk"/>
    <property type="match status" value="1"/>
</dbReference>
<dbReference type="InterPro" id="IPR044725">
    <property type="entry name" value="CBSX3_CBS_dom"/>
</dbReference>
<proteinExistence type="predicted"/>
<evidence type="ECO:0000256" key="1">
    <source>
        <dbReference type="ARBA" id="ARBA00023122"/>
    </source>
</evidence>
<dbReference type="Gene3D" id="3.10.580.10">
    <property type="entry name" value="CBS-domain"/>
    <property type="match status" value="1"/>
</dbReference>
<dbReference type="InterPro" id="IPR000644">
    <property type="entry name" value="CBS_dom"/>
</dbReference>
<feature type="domain" description="CBS" evidence="3">
    <location>
        <begin position="77"/>
        <end position="132"/>
    </location>
</feature>
<evidence type="ECO:0000313" key="4">
    <source>
        <dbReference type="EMBL" id="SLN16564.1"/>
    </source>
</evidence>
<accession>A0A1Y5RJX1</accession>
<dbReference type="Pfam" id="PF00571">
    <property type="entry name" value="CBS"/>
    <property type="match status" value="2"/>
</dbReference>
<dbReference type="OrthoDB" id="9807125at2"/>
<protein>
    <submittedName>
        <fullName evidence="4">Inosine 5'-monophosphate dehydrogenase</fullName>
    </submittedName>
</protein>
<dbReference type="InterPro" id="IPR046342">
    <property type="entry name" value="CBS_dom_sf"/>
</dbReference>
<evidence type="ECO:0000259" key="3">
    <source>
        <dbReference type="PROSITE" id="PS51371"/>
    </source>
</evidence>
<name>A0A1Y5RJX1_9RHOB</name>
<dbReference type="Proteomes" id="UP000193900">
    <property type="component" value="Unassembled WGS sequence"/>
</dbReference>
<dbReference type="PANTHER" id="PTHR43080">
    <property type="entry name" value="CBS DOMAIN-CONTAINING PROTEIN CBSX3, MITOCHONDRIAL"/>
    <property type="match status" value="1"/>
</dbReference>
<evidence type="ECO:0000256" key="2">
    <source>
        <dbReference type="PROSITE-ProRule" id="PRU00703"/>
    </source>
</evidence>
<evidence type="ECO:0000313" key="5">
    <source>
        <dbReference type="Proteomes" id="UP000193900"/>
    </source>
</evidence>